<dbReference type="Pfam" id="PF00533">
    <property type="entry name" value="BRCT"/>
    <property type="match status" value="3"/>
</dbReference>
<dbReference type="InterPro" id="IPR036420">
    <property type="entry name" value="BRCT_dom_sf"/>
</dbReference>
<dbReference type="CDD" id="cd17738">
    <property type="entry name" value="BRCT_TopBP1_rpt7"/>
    <property type="match status" value="1"/>
</dbReference>
<dbReference type="CDD" id="cd00027">
    <property type="entry name" value="BRCT"/>
    <property type="match status" value="1"/>
</dbReference>
<feature type="compositionally biased region" description="Polar residues" evidence="2">
    <location>
        <begin position="992"/>
        <end position="1002"/>
    </location>
</feature>
<feature type="domain" description="BRCT" evidence="3">
    <location>
        <begin position="371"/>
        <end position="459"/>
    </location>
</feature>
<name>A0ABN8EBT0_CHISP</name>
<dbReference type="InterPro" id="IPR001357">
    <property type="entry name" value="BRCT_dom"/>
</dbReference>
<proteinExistence type="predicted"/>
<keyword evidence="5" id="KW-1185">Reference proteome</keyword>
<feature type="region of interest" description="Disordered" evidence="2">
    <location>
        <begin position="841"/>
        <end position="1017"/>
    </location>
</feature>
<sequence>MNEEIKITFIIPKNYRHENECSAEMQLAYTACEQHRGSGLQAQWINESSWTRFTSLTKKDVFVLQEFEGDLYERLRTTKCLIVGPRCLSCCLTEGVPIPSGPDPVYTVAMRGLVVTASGLTRPKKDNIRKKVQWMGGLYNTVLTDDTTHLVSDTVLSDKYIKSVEKGIPVMSESWVEAVWEASLQLNVSGSSADFNSHKLPVFANLQVTTSGIAKRDKQLIMRLVNENGGTFSGAFQSETTDIVILTKEGAGSEKYKAALEYGKACVLPSWVKDSAAKGFALPLAQYRVAGASTSSPLAEHRLPDMSLNFSRITNLRPPSNFVDESRATDMSTMSGKMKLSQEISSRKSDTSVDKEILAAFESFDMSDIKKAGPIFDGFCIWVAGLEGLCRERAAALISRGGGVRYDCPHERVTHAVCGNVAAAVAAVRALPSVLVLNATWLVKSVQAGKALDEAQFLIDVKPATPVKTSARKPRIEPASPMSKRNLQLLRRGPLDLPPPTLEVEEPAQDEIVNHYLSQPMPEPEPEPEKEKEKAIIQPVSNITNQQPDVTEFTEEPTEEIEQIFRGIKIEVQGLDEEAICELGAEVAAAGGVLSAAGAGGTHTLVPLDFDPGELITASAEPVTVFWVKDCLSQQELLPIEYYHRPVKVPQWEGNGPLQGVVASLSTYSGIERAFLDELAKLLGATTQLRFCRRNTANALASTHLICPTPTGDKYLGAVKWGLPAVKASWLMECVRQGARVSEKEHLVGDTKAPPIPEKITEEPPDPNLAKDKENNEMLPPQVTDVPRRQSVPSRDGTPKNKNLDPEDMSPASRYIAMARQGLLGCDSQETPKRLQHLKDDARQEGEAVRTPPLEDALSTPNLIGLSPTTRRRLQAIRRGEMPSDPVKTPTDPFERNPETPDSGFGAALRPGTGRLSPDARKRLWKVVNDLPTKEQTPKEKHTPLSEIRNRFLAQFNGDSPLPTSDHNLAPRKLQLQEEAETPPAKMPKLSADQSAGGISNTDIEEKSSSSASSTLPPAVDAQLQRLSAALSSRCTPQRSRRPRDVTPVPVSGPETEPGPESQPNTVGWDDTTPANDVPLPNTEPKVKRFMLSSNVDNREEIMEMIQHLGGEVCEGAELDPEVTHLLCAAPGRSEKMLGSIAAGKWVLHPAYVVRSRTNGSFLQEEEFEWGNPKATCLPPLSGSERTLARAAYRWRAARDNREPGPFAGMIALLHVPEPRRRLLGRLLAAGEGIAPPLQPPYNDDNVTVCFADVKRYPLSDRDAAWLISKKIPVCAPVLLSSYLTEESPPNPVDHCLPDFRPK</sequence>
<feature type="compositionally biased region" description="Basic and acidic residues" evidence="2">
    <location>
        <begin position="932"/>
        <end position="950"/>
    </location>
</feature>
<gene>
    <name evidence="4" type="ORF">CHILSU_LOCUS9590</name>
</gene>
<dbReference type="SUPFAM" id="SSF52113">
    <property type="entry name" value="BRCT domain"/>
    <property type="match status" value="6"/>
</dbReference>
<feature type="region of interest" description="Disordered" evidence="2">
    <location>
        <begin position="1031"/>
        <end position="1084"/>
    </location>
</feature>
<feature type="domain" description="BRCT" evidence="3">
    <location>
        <begin position="1098"/>
        <end position="1170"/>
    </location>
</feature>
<feature type="domain" description="BRCT" evidence="3">
    <location>
        <begin position="653"/>
        <end position="748"/>
    </location>
</feature>
<evidence type="ECO:0000313" key="4">
    <source>
        <dbReference type="EMBL" id="CAH0691578.1"/>
    </source>
</evidence>
<dbReference type="PANTHER" id="PTHR13561:SF20">
    <property type="entry name" value="DNA TOPOISOMERASE 2-BINDING PROTEIN 1"/>
    <property type="match status" value="1"/>
</dbReference>
<dbReference type="Gene3D" id="3.40.50.10190">
    <property type="entry name" value="BRCT domain"/>
    <property type="match status" value="8"/>
</dbReference>
<feature type="domain" description="BRCT" evidence="3">
    <location>
        <begin position="105"/>
        <end position="176"/>
    </location>
</feature>
<feature type="region of interest" description="Disordered" evidence="2">
    <location>
        <begin position="742"/>
        <end position="810"/>
    </location>
</feature>
<accession>A0ABN8EBT0</accession>
<dbReference type="InterPro" id="IPR059215">
    <property type="entry name" value="BRCT2_TopBP1-like"/>
</dbReference>
<dbReference type="SMART" id="SM00292">
    <property type="entry name" value="BRCT"/>
    <property type="match status" value="5"/>
</dbReference>
<protein>
    <recommendedName>
        <fullName evidence="3">BRCT domain-containing protein</fullName>
    </recommendedName>
</protein>
<evidence type="ECO:0000313" key="5">
    <source>
        <dbReference type="Proteomes" id="UP001153292"/>
    </source>
</evidence>
<organism evidence="4 5">
    <name type="scientific">Chilo suppressalis</name>
    <name type="common">Asiatic rice borer moth</name>
    <dbReference type="NCBI Taxonomy" id="168631"/>
    <lineage>
        <taxon>Eukaryota</taxon>
        <taxon>Metazoa</taxon>
        <taxon>Ecdysozoa</taxon>
        <taxon>Arthropoda</taxon>
        <taxon>Hexapoda</taxon>
        <taxon>Insecta</taxon>
        <taxon>Pterygota</taxon>
        <taxon>Neoptera</taxon>
        <taxon>Endopterygota</taxon>
        <taxon>Lepidoptera</taxon>
        <taxon>Glossata</taxon>
        <taxon>Ditrysia</taxon>
        <taxon>Pyraloidea</taxon>
        <taxon>Crambidae</taxon>
        <taxon>Crambinae</taxon>
        <taxon>Chilo</taxon>
    </lineage>
</organism>
<evidence type="ECO:0000256" key="1">
    <source>
        <dbReference type="ARBA" id="ARBA00022737"/>
    </source>
</evidence>
<dbReference type="Proteomes" id="UP001153292">
    <property type="component" value="Chromosome 5"/>
</dbReference>
<dbReference type="Pfam" id="PF12738">
    <property type="entry name" value="PTCB-BRCT"/>
    <property type="match status" value="1"/>
</dbReference>
<feature type="domain" description="BRCT" evidence="3">
    <location>
        <begin position="198"/>
        <end position="289"/>
    </location>
</feature>
<dbReference type="PROSITE" id="PS50172">
    <property type="entry name" value="BRCT"/>
    <property type="match status" value="6"/>
</dbReference>
<keyword evidence="1" id="KW-0677">Repeat</keyword>
<reference evidence="4" key="1">
    <citation type="submission" date="2021-12" db="EMBL/GenBank/DDBJ databases">
        <authorList>
            <person name="King R."/>
        </authorList>
    </citation>
    <scope>NUCLEOTIDE SEQUENCE</scope>
</reference>
<dbReference type="PANTHER" id="PTHR13561">
    <property type="entry name" value="DNA REPLICATION REGULATOR DPB11-RELATED"/>
    <property type="match status" value="1"/>
</dbReference>
<dbReference type="EMBL" id="OU963898">
    <property type="protein sequence ID" value="CAH0691578.1"/>
    <property type="molecule type" value="Genomic_DNA"/>
</dbReference>
<feature type="domain" description="BRCT" evidence="3">
    <location>
        <begin position="560"/>
        <end position="645"/>
    </location>
</feature>
<dbReference type="CDD" id="cd17731">
    <property type="entry name" value="BRCT_TopBP1_rpt2_like"/>
    <property type="match status" value="1"/>
</dbReference>
<evidence type="ECO:0000259" key="3">
    <source>
        <dbReference type="PROSITE" id="PS50172"/>
    </source>
</evidence>
<evidence type="ECO:0000256" key="2">
    <source>
        <dbReference type="SAM" id="MobiDB-lite"/>
    </source>
</evidence>